<keyword evidence="1" id="KW-0812">Transmembrane</keyword>
<organism evidence="2 3">
    <name type="scientific">Aestuariibaculum marinum</name>
    <dbReference type="NCBI Taxonomy" id="2683592"/>
    <lineage>
        <taxon>Bacteria</taxon>
        <taxon>Pseudomonadati</taxon>
        <taxon>Bacteroidota</taxon>
        <taxon>Flavobacteriia</taxon>
        <taxon>Flavobacteriales</taxon>
        <taxon>Flavobacteriaceae</taxon>
    </lineage>
</organism>
<keyword evidence="3" id="KW-1185">Reference proteome</keyword>
<keyword evidence="1" id="KW-1133">Transmembrane helix</keyword>
<name>A0A8J6QA05_9FLAO</name>
<dbReference type="PANTHER" id="PTHR34219">
    <property type="entry name" value="IRON-REGULATED INNER MEMBRANE PROTEIN-RELATED"/>
    <property type="match status" value="1"/>
</dbReference>
<proteinExistence type="predicted"/>
<dbReference type="EMBL" id="JACVXD010000003">
    <property type="protein sequence ID" value="MBD0824001.1"/>
    <property type="molecule type" value="Genomic_DNA"/>
</dbReference>
<keyword evidence="1" id="KW-0472">Membrane</keyword>
<dbReference type="Proteomes" id="UP000621516">
    <property type="component" value="Unassembled WGS sequence"/>
</dbReference>
<evidence type="ECO:0000256" key="1">
    <source>
        <dbReference type="SAM" id="Phobius"/>
    </source>
</evidence>
<evidence type="ECO:0000313" key="3">
    <source>
        <dbReference type="Proteomes" id="UP000621516"/>
    </source>
</evidence>
<reference evidence="2 3" key="1">
    <citation type="journal article" date="2018" name="J. Microbiol.">
        <title>Aestuariibaculum marinum sp. nov., a marine bacterium isolated from seawater in South Korea.</title>
        <authorList>
            <person name="Choi J."/>
            <person name="Lee D."/>
            <person name="Jang J.H."/>
            <person name="Cha S."/>
            <person name="Seo T."/>
        </authorList>
    </citation>
    <scope>NUCLEOTIDE SEQUENCE [LARGE SCALE GENOMIC DNA]</scope>
    <source>
        <strain evidence="2 3">IP7</strain>
    </source>
</reference>
<gene>
    <name evidence="2" type="ORF">ICJ85_08190</name>
</gene>
<dbReference type="Pfam" id="PF03929">
    <property type="entry name" value="PepSY_TM"/>
    <property type="match status" value="1"/>
</dbReference>
<feature type="transmembrane region" description="Helical" evidence="1">
    <location>
        <begin position="12"/>
        <end position="33"/>
    </location>
</feature>
<sequence length="346" mass="39377">MNNRTLLKYHSYLGLIAGVFLIIIGLTGAVLAFNEDIDEAIFKPYQVEGYPNSLALDKAIETVQNHFPEWEARIVHFKKGESILFNLRLPDARRFVFVHPETGQVIANIDANNTMTKWILKLHYSFFAGVVGRIWVLIVGILFFLSLITGVILYRKVIIKTLLFKVKIKRGHTRNFYSAWHRYVGVWALLLNLVLVITGVFLAYKVAKGGLETPKMPEFVKLNLSVEESLNKIKSAYPDFTPTYIRLPRQASSAITVNGVFNTDPFYYSQYFNKFLIDNKTGEIKSVTKVSEAGLLTRLDSMISPLHFGQYGGLVIKLLYCFIGLSGPFLSITGFVIWYKKRNKSK</sequence>
<protein>
    <submittedName>
        <fullName evidence="2">PepSY domain-containing protein</fullName>
    </submittedName>
</protein>
<dbReference type="PANTHER" id="PTHR34219:SF8">
    <property type="entry name" value="PEPSY DOMAIN-CONTAINING PROTEIN"/>
    <property type="match status" value="1"/>
</dbReference>
<dbReference type="AlphaFoldDB" id="A0A8J6QA05"/>
<evidence type="ECO:0000313" key="2">
    <source>
        <dbReference type="EMBL" id="MBD0824001.1"/>
    </source>
</evidence>
<feature type="transmembrane region" description="Helical" evidence="1">
    <location>
        <begin position="314"/>
        <end position="339"/>
    </location>
</feature>
<accession>A0A8J6QA05</accession>
<feature type="transmembrane region" description="Helical" evidence="1">
    <location>
        <begin position="184"/>
        <end position="204"/>
    </location>
</feature>
<dbReference type="InterPro" id="IPR005625">
    <property type="entry name" value="PepSY-ass_TM"/>
</dbReference>
<feature type="transmembrane region" description="Helical" evidence="1">
    <location>
        <begin position="134"/>
        <end position="154"/>
    </location>
</feature>
<dbReference type="RefSeq" id="WP_188223306.1">
    <property type="nucleotide sequence ID" value="NZ_JACVXD010000003.1"/>
</dbReference>
<comment type="caution">
    <text evidence="2">The sequence shown here is derived from an EMBL/GenBank/DDBJ whole genome shotgun (WGS) entry which is preliminary data.</text>
</comment>